<organism evidence="2">
    <name type="scientific">Hordeum vulgare subsp. vulgare</name>
    <name type="common">Domesticated barley</name>
    <dbReference type="NCBI Taxonomy" id="112509"/>
    <lineage>
        <taxon>Eukaryota</taxon>
        <taxon>Viridiplantae</taxon>
        <taxon>Streptophyta</taxon>
        <taxon>Embryophyta</taxon>
        <taxon>Tracheophyta</taxon>
        <taxon>Spermatophyta</taxon>
        <taxon>Magnoliopsida</taxon>
        <taxon>Liliopsida</taxon>
        <taxon>Poales</taxon>
        <taxon>Poaceae</taxon>
        <taxon>BOP clade</taxon>
        <taxon>Pooideae</taxon>
        <taxon>Triticodae</taxon>
        <taxon>Triticeae</taxon>
        <taxon>Hordeinae</taxon>
        <taxon>Hordeum</taxon>
    </lineage>
</organism>
<dbReference type="EMBL" id="AK371633">
    <property type="protein sequence ID" value="BAK02831.1"/>
    <property type="molecule type" value="mRNA"/>
</dbReference>
<dbReference type="PANTHER" id="PTHR37767">
    <property type="entry name" value="HYDROXYPROLINE-RICH GLYCOPROTEIN FAMILY PROTEIN"/>
    <property type="match status" value="1"/>
</dbReference>
<dbReference type="AlphaFoldDB" id="F2E659"/>
<dbReference type="PANTHER" id="PTHR37767:SF1">
    <property type="entry name" value="HYDROXYPROLINE-RICH GLYCOPROTEIN FAMILY PROTEIN"/>
    <property type="match status" value="1"/>
</dbReference>
<name>F2E659_HORVV</name>
<feature type="region of interest" description="Disordered" evidence="1">
    <location>
        <begin position="152"/>
        <end position="180"/>
    </location>
</feature>
<proteinExistence type="evidence at transcript level"/>
<evidence type="ECO:0000313" key="2">
    <source>
        <dbReference type="EMBL" id="BAK02831.1"/>
    </source>
</evidence>
<protein>
    <submittedName>
        <fullName evidence="2">Predicted protein</fullName>
    </submittedName>
</protein>
<reference evidence="2" key="1">
    <citation type="journal article" date="2011" name="Plant Physiol.">
        <title>Comprehensive sequence analysis of 24,783 barley full-length cDNAs derived from 12 clone libraries.</title>
        <authorList>
            <person name="Matsumoto T."/>
            <person name="Tanaka T."/>
            <person name="Sakai H."/>
            <person name="Amano N."/>
            <person name="Kanamori H."/>
            <person name="Kurita K."/>
            <person name="Kikuta A."/>
            <person name="Kamiya K."/>
            <person name="Yamamoto M."/>
            <person name="Ikawa H."/>
            <person name="Fujii N."/>
            <person name="Hori K."/>
            <person name="Itoh T."/>
            <person name="Sato K."/>
        </authorList>
    </citation>
    <scope>NUCLEOTIDE SEQUENCE</scope>
    <source>
        <tissue evidence="2">Shoot and root</tissue>
    </source>
</reference>
<sequence>MAEEFELPEFNPRERAKQQISVPFLWEVKPGAPKRDWAISKPAPMVFSCPSPVKLVVSVPFQWEEKPGKPLQDMSRLHAPPGHNAGFSVSPYSLNPFVVDDDEEYTMGFDLEAFGFPDDSKASTGAMEFADGSSRHGHGAWYSFSESEDYSNSSGNTSARESQFPRAPSERSWEVANDDDHELVADRRSPLRSAFTLEELMMLSRKLGGGQGFSADVRRKSLSTSLSSVELIKKFLIVCS</sequence>
<accession>F2E659</accession>
<evidence type="ECO:0000256" key="1">
    <source>
        <dbReference type="SAM" id="MobiDB-lite"/>
    </source>
</evidence>